<comment type="caution">
    <text evidence="1">The sequence shown here is derived from an EMBL/GenBank/DDBJ whole genome shotgun (WGS) entry which is preliminary data.</text>
</comment>
<keyword evidence="2" id="KW-1185">Reference proteome</keyword>
<dbReference type="Proteomes" id="UP001218188">
    <property type="component" value="Unassembled WGS sequence"/>
</dbReference>
<gene>
    <name evidence="1" type="ORF">C8F04DRAFT_1105080</name>
</gene>
<sequence>MKKTTVHLSYFPATAAIRREMTGRWFARNAGLNRMRMRRLAPNAGCGYTGPAQKYLAQRITRGNDIGRTNRSPCTSRCLTNLMVEFAVCRLVQKGCRTLKFKSEARMTELGQDPFFNSTLSLIFPKLTSRRAGPGRKSKFSAVQVKTVTQTAERLERLMAGVYVTRRERLRPHAGPMRCAFRRIAGSIFPGDGMFGSSLLRQELSDIEKYNTWAGRRTSEWRDCPAIYQALRGLDDMMIQKRRYLTSWKMGAKEVAVSWENFAISRLRGEMC</sequence>
<accession>A0AAD6STC9</accession>
<organism evidence="1 2">
    <name type="scientific">Mycena alexandri</name>
    <dbReference type="NCBI Taxonomy" id="1745969"/>
    <lineage>
        <taxon>Eukaryota</taxon>
        <taxon>Fungi</taxon>
        <taxon>Dikarya</taxon>
        <taxon>Basidiomycota</taxon>
        <taxon>Agaricomycotina</taxon>
        <taxon>Agaricomycetes</taxon>
        <taxon>Agaricomycetidae</taxon>
        <taxon>Agaricales</taxon>
        <taxon>Marasmiineae</taxon>
        <taxon>Mycenaceae</taxon>
        <taxon>Mycena</taxon>
    </lineage>
</organism>
<proteinExistence type="predicted"/>
<dbReference type="EMBL" id="JARJCM010000067">
    <property type="protein sequence ID" value="KAJ7033077.1"/>
    <property type="molecule type" value="Genomic_DNA"/>
</dbReference>
<evidence type="ECO:0000313" key="2">
    <source>
        <dbReference type="Proteomes" id="UP001218188"/>
    </source>
</evidence>
<name>A0AAD6STC9_9AGAR</name>
<protein>
    <submittedName>
        <fullName evidence="1">Uncharacterized protein</fullName>
    </submittedName>
</protein>
<reference evidence="1" key="1">
    <citation type="submission" date="2023-03" db="EMBL/GenBank/DDBJ databases">
        <title>Massive genome expansion in bonnet fungi (Mycena s.s.) driven by repeated elements and novel gene families across ecological guilds.</title>
        <authorList>
            <consortium name="Lawrence Berkeley National Laboratory"/>
            <person name="Harder C.B."/>
            <person name="Miyauchi S."/>
            <person name="Viragh M."/>
            <person name="Kuo A."/>
            <person name="Thoen E."/>
            <person name="Andreopoulos B."/>
            <person name="Lu D."/>
            <person name="Skrede I."/>
            <person name="Drula E."/>
            <person name="Henrissat B."/>
            <person name="Morin E."/>
            <person name="Kohler A."/>
            <person name="Barry K."/>
            <person name="LaButti K."/>
            <person name="Morin E."/>
            <person name="Salamov A."/>
            <person name="Lipzen A."/>
            <person name="Mereny Z."/>
            <person name="Hegedus B."/>
            <person name="Baldrian P."/>
            <person name="Stursova M."/>
            <person name="Weitz H."/>
            <person name="Taylor A."/>
            <person name="Grigoriev I.V."/>
            <person name="Nagy L.G."/>
            <person name="Martin F."/>
            <person name="Kauserud H."/>
        </authorList>
    </citation>
    <scope>NUCLEOTIDE SEQUENCE</scope>
    <source>
        <strain evidence="1">CBHHK200</strain>
    </source>
</reference>
<dbReference type="AlphaFoldDB" id="A0AAD6STC9"/>
<evidence type="ECO:0000313" key="1">
    <source>
        <dbReference type="EMBL" id="KAJ7033077.1"/>
    </source>
</evidence>